<evidence type="ECO:0000313" key="1">
    <source>
        <dbReference type="EMBL" id="TCL64731.1"/>
    </source>
</evidence>
<protein>
    <submittedName>
        <fullName evidence="1">Spore coat associated protein JA (CotJA)</fullName>
    </submittedName>
</protein>
<reference evidence="1 2" key="1">
    <citation type="submission" date="2019-03" db="EMBL/GenBank/DDBJ databases">
        <title>Genomic Encyclopedia of Type Strains, Phase IV (KMG-IV): sequencing the most valuable type-strain genomes for metagenomic binning, comparative biology and taxonomic classification.</title>
        <authorList>
            <person name="Goeker M."/>
        </authorList>
    </citation>
    <scope>NUCLEOTIDE SEQUENCE [LARGE SCALE GENOMIC DNA]</scope>
    <source>
        <strain evidence="1 2">LX-B</strain>
    </source>
</reference>
<name>A0A4R1RFL9_HYDET</name>
<dbReference type="AlphaFoldDB" id="A0A4R1RFL9"/>
<dbReference type="RefSeq" id="WP_341540161.1">
    <property type="nucleotide sequence ID" value="NZ_SLUN01000018.1"/>
</dbReference>
<dbReference type="Pfam" id="PF11007">
    <property type="entry name" value="CotJA"/>
    <property type="match status" value="1"/>
</dbReference>
<dbReference type="Proteomes" id="UP000295008">
    <property type="component" value="Unassembled WGS sequence"/>
</dbReference>
<keyword evidence="2" id="KW-1185">Reference proteome</keyword>
<dbReference type="EMBL" id="SLUN01000018">
    <property type="protein sequence ID" value="TCL64731.1"/>
    <property type="molecule type" value="Genomic_DNA"/>
</dbReference>
<gene>
    <name evidence="1" type="ORF">EDC14_101829</name>
</gene>
<proteinExistence type="predicted"/>
<sequence length="52" mass="6227">MNENRVVLQLARAYVPMQIYVNSWDPMQGLMAGTIFPELYRPYVGREHWRDN</sequence>
<evidence type="ECO:0000313" key="2">
    <source>
        <dbReference type="Proteomes" id="UP000295008"/>
    </source>
</evidence>
<organism evidence="1 2">
    <name type="scientific">Hydrogenispora ethanolica</name>
    <dbReference type="NCBI Taxonomy" id="1082276"/>
    <lineage>
        <taxon>Bacteria</taxon>
        <taxon>Bacillati</taxon>
        <taxon>Bacillota</taxon>
        <taxon>Hydrogenispora</taxon>
    </lineage>
</organism>
<dbReference type="InterPro" id="IPR020256">
    <property type="entry name" value="Spore_coat_CotJA"/>
</dbReference>
<accession>A0A4R1RFL9</accession>
<comment type="caution">
    <text evidence="1">The sequence shown here is derived from an EMBL/GenBank/DDBJ whole genome shotgun (WGS) entry which is preliminary data.</text>
</comment>